<gene>
    <name evidence="4" type="ORF">D4T97_018730</name>
</gene>
<dbReference type="SMART" id="SM00422">
    <property type="entry name" value="HTH_MERR"/>
    <property type="match status" value="1"/>
</dbReference>
<evidence type="ECO:0000256" key="2">
    <source>
        <dbReference type="SAM" id="Coils"/>
    </source>
</evidence>
<name>A0A429XU61_9BACI</name>
<sequence length="419" mass="48780">MNYRGFIEMKIGEFAKKFDVTIDTVRHYIEMGLLIPTKERSHYHFDSTCTDDMGLIVKLKQLQFTLQEIHKVISLKRITHFVDIQEIDYYLKVLLEKKQDLLREKEKINQSLHLLDKKIESIHLMSVTTAESGVPLLFLSLFHCPHCQEALHTTDAFIKGQYVLKGSLRCRCGYEAVIKDGIIVTPNVSASPQNEHYIYDQQMIEEITPSFISLLEKGNQWVYKRMLENDFSNKVILETNVETYVFPPKLLYSLSPNALYVFCGNTVGMLRKLKRKIEHFNPKLNVLYIVNSQLDLPFKHEMIDVVIDVLSFNDFSLFNNSHPLEKLSPYFKRDTKIFGYNVFYDANSRSHKKLRELYPNGHAENLQSCFLKNNLSSGGFTLIESEDIGYTENPGEYIDYHEKNEKLHCVAYAAEMKSR</sequence>
<evidence type="ECO:0000256" key="1">
    <source>
        <dbReference type="ARBA" id="ARBA00023125"/>
    </source>
</evidence>
<dbReference type="InterPro" id="IPR000551">
    <property type="entry name" value="MerR-type_HTH_dom"/>
</dbReference>
<feature type="domain" description="HTH merR-type" evidence="3">
    <location>
        <begin position="9"/>
        <end position="76"/>
    </location>
</feature>
<dbReference type="SUPFAM" id="SSF46955">
    <property type="entry name" value="Putative DNA-binding domain"/>
    <property type="match status" value="1"/>
</dbReference>
<feature type="coiled-coil region" evidence="2">
    <location>
        <begin position="91"/>
        <end position="118"/>
    </location>
</feature>
<dbReference type="EMBL" id="QYTV02000012">
    <property type="protein sequence ID" value="RST71528.1"/>
    <property type="molecule type" value="Genomic_DNA"/>
</dbReference>
<dbReference type="PANTHER" id="PTHR30204">
    <property type="entry name" value="REDOX-CYCLING DRUG-SENSING TRANSCRIPTIONAL ACTIVATOR SOXR"/>
    <property type="match status" value="1"/>
</dbReference>
<dbReference type="InterPro" id="IPR009061">
    <property type="entry name" value="DNA-bd_dom_put_sf"/>
</dbReference>
<keyword evidence="2" id="KW-0175">Coiled coil</keyword>
<dbReference type="Proteomes" id="UP000287156">
    <property type="component" value="Unassembled WGS sequence"/>
</dbReference>
<protein>
    <submittedName>
        <fullName evidence="4">MerR family transcriptional regulator</fullName>
    </submittedName>
</protein>
<evidence type="ECO:0000313" key="5">
    <source>
        <dbReference type="Proteomes" id="UP000287156"/>
    </source>
</evidence>
<dbReference type="GO" id="GO:0003677">
    <property type="term" value="F:DNA binding"/>
    <property type="evidence" value="ECO:0007669"/>
    <property type="project" value="UniProtKB-KW"/>
</dbReference>
<dbReference type="Pfam" id="PF13411">
    <property type="entry name" value="MerR_1"/>
    <property type="match status" value="1"/>
</dbReference>
<evidence type="ECO:0000259" key="3">
    <source>
        <dbReference type="SMART" id="SM00422"/>
    </source>
</evidence>
<dbReference type="AlphaFoldDB" id="A0A429XU61"/>
<organism evidence="4 5">
    <name type="scientific">Siminovitchia acidinfaciens</name>
    <dbReference type="NCBI Taxonomy" id="2321395"/>
    <lineage>
        <taxon>Bacteria</taxon>
        <taxon>Bacillati</taxon>
        <taxon>Bacillota</taxon>
        <taxon>Bacilli</taxon>
        <taxon>Bacillales</taxon>
        <taxon>Bacillaceae</taxon>
        <taxon>Siminovitchia</taxon>
    </lineage>
</organism>
<comment type="caution">
    <text evidence="4">The sequence shown here is derived from an EMBL/GenBank/DDBJ whole genome shotgun (WGS) entry which is preliminary data.</text>
</comment>
<dbReference type="InterPro" id="IPR047057">
    <property type="entry name" value="MerR_fam"/>
</dbReference>
<evidence type="ECO:0000313" key="4">
    <source>
        <dbReference type="EMBL" id="RST71528.1"/>
    </source>
</evidence>
<dbReference type="GO" id="GO:0003700">
    <property type="term" value="F:DNA-binding transcription factor activity"/>
    <property type="evidence" value="ECO:0007669"/>
    <property type="project" value="InterPro"/>
</dbReference>
<dbReference type="PANTHER" id="PTHR30204:SF96">
    <property type="entry name" value="CHROMOSOME-ANCHORING PROTEIN RACA"/>
    <property type="match status" value="1"/>
</dbReference>
<keyword evidence="1" id="KW-0238">DNA-binding</keyword>
<dbReference type="Gene3D" id="1.10.1660.10">
    <property type="match status" value="1"/>
</dbReference>
<dbReference type="OrthoDB" id="1770985at2"/>
<reference evidence="4" key="1">
    <citation type="submission" date="2018-12" db="EMBL/GenBank/DDBJ databases">
        <authorList>
            <person name="Sun L."/>
            <person name="Chen Z."/>
        </authorList>
    </citation>
    <scope>NUCLEOTIDE SEQUENCE [LARGE SCALE GENOMIC DNA]</scope>
    <source>
        <strain evidence="4">3-2-2</strain>
    </source>
</reference>
<accession>A0A429XU61</accession>
<proteinExistence type="predicted"/>
<keyword evidence="5" id="KW-1185">Reference proteome</keyword>